<accession>A0ABS0NH88</accession>
<dbReference type="Pfam" id="PF04213">
    <property type="entry name" value="HtaA"/>
    <property type="match status" value="2"/>
</dbReference>
<evidence type="ECO:0000259" key="4">
    <source>
        <dbReference type="Pfam" id="PF04213"/>
    </source>
</evidence>
<feature type="transmembrane region" description="Helical" evidence="2">
    <location>
        <begin position="470"/>
        <end position="490"/>
    </location>
</feature>
<feature type="chain" id="PRO_5047485825" evidence="3">
    <location>
        <begin position="32"/>
        <end position="504"/>
    </location>
</feature>
<feature type="region of interest" description="Disordered" evidence="1">
    <location>
        <begin position="423"/>
        <end position="468"/>
    </location>
</feature>
<protein>
    <submittedName>
        <fullName evidence="5">HtaA domain-containing protein</fullName>
    </submittedName>
</protein>
<feature type="signal peptide" evidence="3">
    <location>
        <begin position="1"/>
        <end position="31"/>
    </location>
</feature>
<keyword evidence="6" id="KW-1185">Reference proteome</keyword>
<evidence type="ECO:0000256" key="1">
    <source>
        <dbReference type="SAM" id="MobiDB-lite"/>
    </source>
</evidence>
<proteinExistence type="predicted"/>
<gene>
    <name evidence="5" type="ORF">IHE55_06960</name>
</gene>
<feature type="domain" description="Htaa" evidence="4">
    <location>
        <begin position="63"/>
        <end position="228"/>
    </location>
</feature>
<evidence type="ECO:0000313" key="6">
    <source>
        <dbReference type="Proteomes" id="UP000807371"/>
    </source>
</evidence>
<dbReference type="InterPro" id="IPR007331">
    <property type="entry name" value="Htaa"/>
</dbReference>
<sequence length="504" mass="51313">MRRSRPARVFAVPLLTALAVAGLPAVAGARAADRAESAGRAAGADLAGGAVRAAGADRAVAGGRLDWGVKTSFQRYVTGPVAQGNWSLLDGAGTVGADRFRFHSATGTHDPDDGAFRAGFRGGVRFLGHREPDGSHQLDLTVSRPTVRIAGGRGTLHADIASRARGGGRLTSATQVPLAALDLTGVNLRGGGTAVVLRDIPARLTARGAQAFAGYYTAGTPLDPVSLSVDLTQVRDGARRTPAPGPSPDPAARPTGRPARGEVRDAVVDWGVRRTFREYVGGDIARGRWRLSEGARDGGAVFRFGAGRGTYDTARGTVRAGFAGRVHFTGRNLDLALSGVSVRVQDGRGTLSADVTTEGRTERDVPLVTFAAGRLRPADGLIAVTEAPTELTRRGAAAFGGMYRAGTAMDPLTLAVTTAEGARLPPLPDLGDAPSADAAPERRAADRTPAGPATGAAADTSGPSGPSGTVAVVAGGSVLLMAGATGVLLYRRRGRAAGGPPAGD</sequence>
<dbReference type="EMBL" id="JACYXC010000001">
    <property type="protein sequence ID" value="MBH5334554.1"/>
    <property type="molecule type" value="Genomic_DNA"/>
</dbReference>
<feature type="domain" description="Htaa" evidence="4">
    <location>
        <begin position="267"/>
        <end position="414"/>
    </location>
</feature>
<evidence type="ECO:0000313" key="5">
    <source>
        <dbReference type="EMBL" id="MBH5334554.1"/>
    </source>
</evidence>
<evidence type="ECO:0000256" key="3">
    <source>
        <dbReference type="SAM" id="SignalP"/>
    </source>
</evidence>
<keyword evidence="2" id="KW-1133">Transmembrane helix</keyword>
<dbReference type="RefSeq" id="WP_197988239.1">
    <property type="nucleotide sequence ID" value="NZ_JACYXC010000001.1"/>
</dbReference>
<keyword evidence="3" id="KW-0732">Signal</keyword>
<feature type="region of interest" description="Disordered" evidence="1">
    <location>
        <begin position="236"/>
        <end position="262"/>
    </location>
</feature>
<name>A0ABS0NH88_9ACTN</name>
<keyword evidence="2" id="KW-0812">Transmembrane</keyword>
<dbReference type="Proteomes" id="UP000807371">
    <property type="component" value="Unassembled WGS sequence"/>
</dbReference>
<keyword evidence="2" id="KW-0472">Membrane</keyword>
<reference evidence="5 6" key="1">
    <citation type="submission" date="2020-09" db="EMBL/GenBank/DDBJ databases">
        <title>Biosynthesis of the nuclear factor of activated T cells inhibitor NFAT-133 and its congeners in Streptomyces pactum.</title>
        <authorList>
            <person name="Zhou W."/>
            <person name="Posri P."/>
            <person name="Abugrain M.E."/>
            <person name="Weisberg A.J."/>
            <person name="Chang J.H."/>
            <person name="Mahmud T."/>
        </authorList>
    </citation>
    <scope>NUCLEOTIDE SEQUENCE [LARGE SCALE GENOMIC DNA]</scope>
    <source>
        <strain evidence="5 6">ATCC 27456</strain>
    </source>
</reference>
<evidence type="ECO:0000256" key="2">
    <source>
        <dbReference type="SAM" id="Phobius"/>
    </source>
</evidence>
<organism evidence="5 6">
    <name type="scientific">Streptomyces pactum</name>
    <dbReference type="NCBI Taxonomy" id="68249"/>
    <lineage>
        <taxon>Bacteria</taxon>
        <taxon>Bacillati</taxon>
        <taxon>Actinomycetota</taxon>
        <taxon>Actinomycetes</taxon>
        <taxon>Kitasatosporales</taxon>
        <taxon>Streptomycetaceae</taxon>
        <taxon>Streptomyces</taxon>
    </lineage>
</organism>
<comment type="caution">
    <text evidence="5">The sequence shown here is derived from an EMBL/GenBank/DDBJ whole genome shotgun (WGS) entry which is preliminary data.</text>
</comment>
<feature type="compositionally biased region" description="Low complexity" evidence="1">
    <location>
        <begin position="447"/>
        <end position="468"/>
    </location>
</feature>